<dbReference type="InterPro" id="IPR013783">
    <property type="entry name" value="Ig-like_fold"/>
</dbReference>
<feature type="domain" description="Ig-like" evidence="4">
    <location>
        <begin position="101"/>
        <end position="178"/>
    </location>
</feature>
<dbReference type="EMBL" id="JAHHUM010002020">
    <property type="protein sequence ID" value="KAK5607605.1"/>
    <property type="molecule type" value="Genomic_DNA"/>
</dbReference>
<keyword evidence="2" id="KW-1015">Disulfide bond</keyword>
<dbReference type="SUPFAM" id="SSF48726">
    <property type="entry name" value="Immunoglobulin"/>
    <property type="match status" value="2"/>
</dbReference>
<protein>
    <recommendedName>
        <fullName evidence="4">Ig-like domain-containing protein</fullName>
    </recommendedName>
</protein>
<dbReference type="PROSITE" id="PS50835">
    <property type="entry name" value="IG_LIKE"/>
    <property type="match status" value="1"/>
</dbReference>
<evidence type="ECO:0000256" key="3">
    <source>
        <dbReference type="SAM" id="Phobius"/>
    </source>
</evidence>
<dbReference type="InterPro" id="IPR007110">
    <property type="entry name" value="Ig-like_dom"/>
</dbReference>
<dbReference type="GO" id="GO:0004888">
    <property type="term" value="F:transmembrane signaling receptor activity"/>
    <property type="evidence" value="ECO:0007669"/>
    <property type="project" value="TreeGrafter"/>
</dbReference>
<evidence type="ECO:0000313" key="5">
    <source>
        <dbReference type="EMBL" id="KAK5607605.1"/>
    </source>
</evidence>
<organism evidence="5 6">
    <name type="scientific">Crenichthys baileyi</name>
    <name type="common">White River springfish</name>
    <dbReference type="NCBI Taxonomy" id="28760"/>
    <lineage>
        <taxon>Eukaryota</taxon>
        <taxon>Metazoa</taxon>
        <taxon>Chordata</taxon>
        <taxon>Craniata</taxon>
        <taxon>Vertebrata</taxon>
        <taxon>Euteleostomi</taxon>
        <taxon>Actinopterygii</taxon>
        <taxon>Neopterygii</taxon>
        <taxon>Teleostei</taxon>
        <taxon>Neoteleostei</taxon>
        <taxon>Acanthomorphata</taxon>
        <taxon>Ovalentaria</taxon>
        <taxon>Atherinomorphae</taxon>
        <taxon>Cyprinodontiformes</taxon>
        <taxon>Goodeidae</taxon>
        <taxon>Crenichthys</taxon>
    </lineage>
</organism>
<evidence type="ECO:0000256" key="1">
    <source>
        <dbReference type="ARBA" id="ARBA00022729"/>
    </source>
</evidence>
<dbReference type="GO" id="GO:0006955">
    <property type="term" value="P:immune response"/>
    <property type="evidence" value="ECO:0007669"/>
    <property type="project" value="TreeGrafter"/>
</dbReference>
<dbReference type="InterPro" id="IPR003598">
    <property type="entry name" value="Ig_sub2"/>
</dbReference>
<keyword evidence="3" id="KW-0812">Transmembrane</keyword>
<keyword evidence="6" id="KW-1185">Reference proteome</keyword>
<evidence type="ECO:0000313" key="6">
    <source>
        <dbReference type="Proteomes" id="UP001311232"/>
    </source>
</evidence>
<dbReference type="SMART" id="SM00409">
    <property type="entry name" value="IG"/>
    <property type="match status" value="2"/>
</dbReference>
<keyword evidence="1" id="KW-0732">Signal</keyword>
<dbReference type="InterPro" id="IPR036179">
    <property type="entry name" value="Ig-like_dom_sf"/>
</dbReference>
<reference evidence="5 6" key="1">
    <citation type="submission" date="2021-06" db="EMBL/GenBank/DDBJ databases">
        <authorList>
            <person name="Palmer J.M."/>
        </authorList>
    </citation>
    <scope>NUCLEOTIDE SEQUENCE [LARGE SCALE GENOMIC DNA]</scope>
    <source>
        <strain evidence="5 6">MEX-2019</strain>
        <tissue evidence="5">Muscle</tissue>
    </source>
</reference>
<dbReference type="InterPro" id="IPR050488">
    <property type="entry name" value="Ig_Fc_receptor"/>
</dbReference>
<dbReference type="PANTHER" id="PTHR11481:SF64">
    <property type="entry name" value="FC RECEPTOR-LIKE PROTEIN 4"/>
    <property type="match status" value="1"/>
</dbReference>
<feature type="transmembrane region" description="Helical" evidence="3">
    <location>
        <begin position="194"/>
        <end position="212"/>
    </location>
</feature>
<dbReference type="AlphaFoldDB" id="A0AAV9RF54"/>
<dbReference type="PANTHER" id="PTHR11481">
    <property type="entry name" value="IMMUNOGLOBULIN FC RECEPTOR"/>
    <property type="match status" value="1"/>
</dbReference>
<proteinExistence type="predicted"/>
<dbReference type="GO" id="GO:0009897">
    <property type="term" value="C:external side of plasma membrane"/>
    <property type="evidence" value="ECO:0007669"/>
    <property type="project" value="TreeGrafter"/>
</dbReference>
<evidence type="ECO:0000259" key="4">
    <source>
        <dbReference type="PROSITE" id="PS50835"/>
    </source>
</evidence>
<dbReference type="SMART" id="SM00408">
    <property type="entry name" value="IGc2"/>
    <property type="match status" value="1"/>
</dbReference>
<sequence>MDFTSLCTVVAVVGILSNKSQFFLHDSATLSCVDNKNSSDWRIKRNTTNIKNNECSSTWGKRSGSNCLIDAVYLFDSGQYWCESGTGACSEVINVTVTDGPVILESPALPVAEGEAVILRCIHNKASSFNLTQFYKDGLLIGNSSAGTVTIRDVSRSDEGLYKCNITGAGESPESWLSVRGSKPDSFRFHPTNLFLPVVAICLLFASAMLLYHWRNLKAKVDDDVSYTDVTFPQKVLPKTNAEIPSEPTLYSTIKPGAC</sequence>
<evidence type="ECO:0000256" key="2">
    <source>
        <dbReference type="ARBA" id="ARBA00023157"/>
    </source>
</evidence>
<gene>
    <name evidence="5" type="ORF">CRENBAI_013977</name>
</gene>
<dbReference type="Gene3D" id="2.60.40.10">
    <property type="entry name" value="Immunoglobulins"/>
    <property type="match status" value="2"/>
</dbReference>
<name>A0AAV9RF54_9TELE</name>
<accession>A0AAV9RF54</accession>
<keyword evidence="3" id="KW-1133">Transmembrane helix</keyword>
<dbReference type="InterPro" id="IPR003599">
    <property type="entry name" value="Ig_sub"/>
</dbReference>
<dbReference type="Proteomes" id="UP001311232">
    <property type="component" value="Unassembled WGS sequence"/>
</dbReference>
<keyword evidence="3" id="KW-0472">Membrane</keyword>
<dbReference type="GO" id="GO:0007166">
    <property type="term" value="P:cell surface receptor signaling pathway"/>
    <property type="evidence" value="ECO:0007669"/>
    <property type="project" value="TreeGrafter"/>
</dbReference>
<comment type="caution">
    <text evidence="5">The sequence shown here is derived from an EMBL/GenBank/DDBJ whole genome shotgun (WGS) entry which is preliminary data.</text>
</comment>